<organism evidence="4 5">
    <name type="scientific">Nocardia rhizosphaerihabitans</name>
    <dbReference type="NCBI Taxonomy" id="1691570"/>
    <lineage>
        <taxon>Bacteria</taxon>
        <taxon>Bacillati</taxon>
        <taxon>Actinomycetota</taxon>
        <taxon>Actinomycetes</taxon>
        <taxon>Mycobacteriales</taxon>
        <taxon>Nocardiaceae</taxon>
        <taxon>Nocardia</taxon>
    </lineage>
</organism>
<dbReference type="Gene3D" id="1.10.357.10">
    <property type="entry name" value="Tetracycline Repressor, domain 2"/>
    <property type="match status" value="1"/>
</dbReference>
<gene>
    <name evidence="4" type="ORF">GCM10011610_34690</name>
</gene>
<comment type="caution">
    <text evidence="4">The sequence shown here is derived from an EMBL/GenBank/DDBJ whole genome shotgun (WGS) entry which is preliminary data.</text>
</comment>
<dbReference type="InterPro" id="IPR001647">
    <property type="entry name" value="HTH_TetR"/>
</dbReference>
<protein>
    <submittedName>
        <fullName evidence="4">TetR family transcriptional regulator</fullName>
    </submittedName>
</protein>
<evidence type="ECO:0000256" key="2">
    <source>
        <dbReference type="PROSITE-ProRule" id="PRU00335"/>
    </source>
</evidence>
<dbReference type="Pfam" id="PF00440">
    <property type="entry name" value="TetR_N"/>
    <property type="match status" value="1"/>
</dbReference>
<sequence length="200" mass="21228">MTRAAKHTVAREAILDATVATLEECGYAGTSVRAVARRAGVSQGALQHHFPTKTALVEAALLQLAVGLSEQAQERMRALPDAGPQRYAEALDMLWEIHNLPIAHVITELLLAARTDADLREHIAAGVDTAHALAIAMVEQALPDLATRPDFADWILTCVATMRGLVVMAPLPIASAGLVDWPQARTLLLAAISAEPGTHG</sequence>
<reference evidence="5" key="1">
    <citation type="journal article" date="2019" name="Int. J. Syst. Evol. Microbiol.">
        <title>The Global Catalogue of Microorganisms (GCM) 10K type strain sequencing project: providing services to taxonomists for standard genome sequencing and annotation.</title>
        <authorList>
            <consortium name="The Broad Institute Genomics Platform"/>
            <consortium name="The Broad Institute Genome Sequencing Center for Infectious Disease"/>
            <person name="Wu L."/>
            <person name="Ma J."/>
        </authorList>
    </citation>
    <scope>NUCLEOTIDE SEQUENCE [LARGE SCALE GENOMIC DNA]</scope>
    <source>
        <strain evidence="5">CGMCC 4.7329</strain>
    </source>
</reference>
<accession>A0ABQ2KGQ8</accession>
<dbReference type="InterPro" id="IPR009057">
    <property type="entry name" value="Homeodomain-like_sf"/>
</dbReference>
<proteinExistence type="predicted"/>
<dbReference type="PROSITE" id="PS50977">
    <property type="entry name" value="HTH_TETR_2"/>
    <property type="match status" value="1"/>
</dbReference>
<dbReference type="RefSeq" id="WP_189029177.1">
    <property type="nucleotide sequence ID" value="NZ_BMNE01000003.1"/>
</dbReference>
<keyword evidence="5" id="KW-1185">Reference proteome</keyword>
<dbReference type="EMBL" id="BMNE01000003">
    <property type="protein sequence ID" value="GGN82847.1"/>
    <property type="molecule type" value="Genomic_DNA"/>
</dbReference>
<evidence type="ECO:0000313" key="5">
    <source>
        <dbReference type="Proteomes" id="UP000658127"/>
    </source>
</evidence>
<dbReference type="InterPro" id="IPR050109">
    <property type="entry name" value="HTH-type_TetR-like_transc_reg"/>
</dbReference>
<dbReference type="Proteomes" id="UP000658127">
    <property type="component" value="Unassembled WGS sequence"/>
</dbReference>
<name>A0ABQ2KGQ8_9NOCA</name>
<evidence type="ECO:0000259" key="3">
    <source>
        <dbReference type="PROSITE" id="PS50977"/>
    </source>
</evidence>
<keyword evidence="1 2" id="KW-0238">DNA-binding</keyword>
<evidence type="ECO:0000313" key="4">
    <source>
        <dbReference type="EMBL" id="GGN82847.1"/>
    </source>
</evidence>
<dbReference type="SUPFAM" id="SSF46689">
    <property type="entry name" value="Homeodomain-like"/>
    <property type="match status" value="1"/>
</dbReference>
<dbReference type="PANTHER" id="PTHR30055:SF226">
    <property type="entry name" value="HTH-TYPE TRANSCRIPTIONAL REGULATOR PKSA"/>
    <property type="match status" value="1"/>
</dbReference>
<dbReference type="PANTHER" id="PTHR30055">
    <property type="entry name" value="HTH-TYPE TRANSCRIPTIONAL REGULATOR RUTR"/>
    <property type="match status" value="1"/>
</dbReference>
<dbReference type="PRINTS" id="PR00455">
    <property type="entry name" value="HTHTETR"/>
</dbReference>
<feature type="domain" description="HTH tetR-type" evidence="3">
    <location>
        <begin position="8"/>
        <end position="68"/>
    </location>
</feature>
<evidence type="ECO:0000256" key="1">
    <source>
        <dbReference type="ARBA" id="ARBA00023125"/>
    </source>
</evidence>
<feature type="DNA-binding region" description="H-T-H motif" evidence="2">
    <location>
        <begin position="31"/>
        <end position="50"/>
    </location>
</feature>